<keyword evidence="2" id="KW-1185">Reference proteome</keyword>
<dbReference type="Proteomes" id="UP000249819">
    <property type="component" value="Unassembled WGS sequence"/>
</dbReference>
<dbReference type="EMBL" id="QLMA01000003">
    <property type="protein sequence ID" value="RAJ83331.1"/>
    <property type="molecule type" value="Genomic_DNA"/>
</dbReference>
<protein>
    <submittedName>
        <fullName evidence="1">Uncharacterized protein</fullName>
    </submittedName>
</protein>
<name>A0A327W1Y5_9BACT</name>
<sequence>MLQLHLKSKWKTKSFTERRFFILVLFLVPNIMYGQVDNYYISTPRKSIERAYYFRIMDSLVAVAPNDTLYECLNCVRFMKDETGIPSTGKVTYFGQFDFTKEDLRKWHDWYDKKYNKQKTST</sequence>
<evidence type="ECO:0000313" key="2">
    <source>
        <dbReference type="Proteomes" id="UP000249819"/>
    </source>
</evidence>
<organism evidence="1 2">
    <name type="scientific">Chitinophaga dinghuensis</name>
    <dbReference type="NCBI Taxonomy" id="1539050"/>
    <lineage>
        <taxon>Bacteria</taxon>
        <taxon>Pseudomonadati</taxon>
        <taxon>Bacteroidota</taxon>
        <taxon>Chitinophagia</taxon>
        <taxon>Chitinophagales</taxon>
        <taxon>Chitinophagaceae</taxon>
        <taxon>Chitinophaga</taxon>
    </lineage>
</organism>
<reference evidence="1 2" key="1">
    <citation type="submission" date="2018-06" db="EMBL/GenBank/DDBJ databases">
        <title>Genomic Encyclopedia of Archaeal and Bacterial Type Strains, Phase II (KMG-II): from individual species to whole genera.</title>
        <authorList>
            <person name="Goeker M."/>
        </authorList>
    </citation>
    <scope>NUCLEOTIDE SEQUENCE [LARGE SCALE GENOMIC DNA]</scope>
    <source>
        <strain evidence="1 2">DSM 29821</strain>
    </source>
</reference>
<dbReference type="AlphaFoldDB" id="A0A327W1Y5"/>
<gene>
    <name evidence="1" type="ORF">CLV59_103295</name>
</gene>
<accession>A0A327W1Y5</accession>
<evidence type="ECO:0000313" key="1">
    <source>
        <dbReference type="EMBL" id="RAJ83331.1"/>
    </source>
</evidence>
<proteinExistence type="predicted"/>
<comment type="caution">
    <text evidence="1">The sequence shown here is derived from an EMBL/GenBank/DDBJ whole genome shotgun (WGS) entry which is preliminary data.</text>
</comment>